<evidence type="ECO:0000256" key="2">
    <source>
        <dbReference type="ARBA" id="ARBA00023015"/>
    </source>
</evidence>
<evidence type="ECO:0000256" key="1">
    <source>
        <dbReference type="ARBA" id="ARBA00009437"/>
    </source>
</evidence>
<dbReference type="PANTHER" id="PTHR30537">
    <property type="entry name" value="HTH-TYPE TRANSCRIPTIONAL REGULATOR"/>
    <property type="match status" value="1"/>
</dbReference>
<organism evidence="6 7">
    <name type="scientific">Undibacterium pigrum</name>
    <dbReference type="NCBI Taxonomy" id="401470"/>
    <lineage>
        <taxon>Bacteria</taxon>
        <taxon>Pseudomonadati</taxon>
        <taxon>Pseudomonadota</taxon>
        <taxon>Betaproteobacteria</taxon>
        <taxon>Burkholderiales</taxon>
        <taxon>Oxalobacteraceae</taxon>
        <taxon>Undibacterium</taxon>
    </lineage>
</organism>
<name>A0A318J9H2_9BURK</name>
<proteinExistence type="inferred from homology"/>
<reference evidence="6 7" key="1">
    <citation type="submission" date="2018-05" db="EMBL/GenBank/DDBJ databases">
        <title>Genomic Encyclopedia of Type Strains, Phase IV (KMG-IV): sequencing the most valuable type-strain genomes for metagenomic binning, comparative biology and taxonomic classification.</title>
        <authorList>
            <person name="Goeker M."/>
        </authorList>
    </citation>
    <scope>NUCLEOTIDE SEQUENCE [LARGE SCALE GENOMIC DNA]</scope>
    <source>
        <strain evidence="6 7">DSM 19792</strain>
    </source>
</reference>
<protein>
    <submittedName>
        <fullName evidence="6">DNA-binding transcriptional LysR family regulator</fullName>
    </submittedName>
</protein>
<dbReference type="InterPro" id="IPR036388">
    <property type="entry name" value="WH-like_DNA-bd_sf"/>
</dbReference>
<evidence type="ECO:0000259" key="5">
    <source>
        <dbReference type="PROSITE" id="PS50931"/>
    </source>
</evidence>
<dbReference type="PANTHER" id="PTHR30537:SF3">
    <property type="entry name" value="TRANSCRIPTIONAL REGULATORY PROTEIN"/>
    <property type="match status" value="1"/>
</dbReference>
<dbReference type="GO" id="GO:0043565">
    <property type="term" value="F:sequence-specific DNA binding"/>
    <property type="evidence" value="ECO:0007669"/>
    <property type="project" value="TreeGrafter"/>
</dbReference>
<dbReference type="PROSITE" id="PS50931">
    <property type="entry name" value="HTH_LYSR"/>
    <property type="match status" value="1"/>
</dbReference>
<dbReference type="InterPro" id="IPR000847">
    <property type="entry name" value="LysR_HTH_N"/>
</dbReference>
<comment type="caution">
    <text evidence="6">The sequence shown here is derived from an EMBL/GenBank/DDBJ whole genome shotgun (WGS) entry which is preliminary data.</text>
</comment>
<dbReference type="SUPFAM" id="SSF53850">
    <property type="entry name" value="Periplasmic binding protein-like II"/>
    <property type="match status" value="1"/>
</dbReference>
<evidence type="ECO:0000256" key="4">
    <source>
        <dbReference type="ARBA" id="ARBA00023163"/>
    </source>
</evidence>
<evidence type="ECO:0000313" key="7">
    <source>
        <dbReference type="Proteomes" id="UP000247792"/>
    </source>
</evidence>
<keyword evidence="4" id="KW-0804">Transcription</keyword>
<keyword evidence="3 6" id="KW-0238">DNA-binding</keyword>
<dbReference type="RefSeq" id="WP_110255758.1">
    <property type="nucleotide sequence ID" value="NZ_QJKB01000004.1"/>
</dbReference>
<gene>
    <name evidence="6" type="ORF">DFR42_104221</name>
</gene>
<keyword evidence="7" id="KW-1185">Reference proteome</keyword>
<evidence type="ECO:0000313" key="6">
    <source>
        <dbReference type="EMBL" id="PXX43220.1"/>
    </source>
</evidence>
<dbReference type="SUPFAM" id="SSF46785">
    <property type="entry name" value="Winged helix' DNA-binding domain"/>
    <property type="match status" value="1"/>
</dbReference>
<dbReference type="InterPro" id="IPR036390">
    <property type="entry name" value="WH_DNA-bd_sf"/>
</dbReference>
<dbReference type="AlphaFoldDB" id="A0A318J9H2"/>
<dbReference type="GO" id="GO:0003700">
    <property type="term" value="F:DNA-binding transcription factor activity"/>
    <property type="evidence" value="ECO:0007669"/>
    <property type="project" value="InterPro"/>
</dbReference>
<dbReference type="Gene3D" id="3.40.190.290">
    <property type="match status" value="1"/>
</dbReference>
<dbReference type="EMBL" id="QJKB01000004">
    <property type="protein sequence ID" value="PXX43220.1"/>
    <property type="molecule type" value="Genomic_DNA"/>
</dbReference>
<sequence>MDWDDTRIFLAIYRAGTLRSAAAALNIDQATAGRRLAALEQALNARLFLRTPSGYVATPAGEHALAAAEMMEKASDKLQREIAGIDNRLSGVVRVATSDTMASHFVIPAMKKLHAAHPDIRIVLSTATQLSNLTRREADIAVRLVRPTDPDLIARHLTKRKLGLFAAKSYLEKHEVTADSKGLDGHDIITYQHRIVPRHAEKICGLPIANARVTMEVSSAMMMLEATRAGMGIAELAVHLAENDPLLTRLWPEREDSYDVWLVMHGDLARTARVRAVADAIVGCFTWKKNG</sequence>
<dbReference type="InterPro" id="IPR058163">
    <property type="entry name" value="LysR-type_TF_proteobact-type"/>
</dbReference>
<keyword evidence="2" id="KW-0805">Transcription regulation</keyword>
<accession>A0A318J9H2</accession>
<dbReference type="Pfam" id="PF03466">
    <property type="entry name" value="LysR_substrate"/>
    <property type="match status" value="1"/>
</dbReference>
<evidence type="ECO:0000256" key="3">
    <source>
        <dbReference type="ARBA" id="ARBA00023125"/>
    </source>
</evidence>
<comment type="similarity">
    <text evidence="1">Belongs to the LysR transcriptional regulatory family.</text>
</comment>
<dbReference type="GO" id="GO:0006351">
    <property type="term" value="P:DNA-templated transcription"/>
    <property type="evidence" value="ECO:0007669"/>
    <property type="project" value="TreeGrafter"/>
</dbReference>
<dbReference type="InterPro" id="IPR005119">
    <property type="entry name" value="LysR_subst-bd"/>
</dbReference>
<feature type="domain" description="HTH lysR-type" evidence="5">
    <location>
        <begin position="1"/>
        <end position="58"/>
    </location>
</feature>
<dbReference type="Gene3D" id="1.10.10.10">
    <property type="entry name" value="Winged helix-like DNA-binding domain superfamily/Winged helix DNA-binding domain"/>
    <property type="match status" value="1"/>
</dbReference>
<dbReference type="Pfam" id="PF00126">
    <property type="entry name" value="HTH_1"/>
    <property type="match status" value="1"/>
</dbReference>
<dbReference type="Proteomes" id="UP000247792">
    <property type="component" value="Unassembled WGS sequence"/>
</dbReference>
<dbReference type="OrthoDB" id="9072091at2"/>